<evidence type="ECO:0000313" key="2">
    <source>
        <dbReference type="EMBL" id="BBL79507.1"/>
    </source>
</evidence>
<dbReference type="RefSeq" id="WP_143527507.1">
    <property type="nucleotide sequence ID" value="NZ_AP019791.1"/>
</dbReference>
<gene>
    <name evidence="2" type="ORF">RxyAA322_13610</name>
</gene>
<reference evidence="2" key="1">
    <citation type="journal article" date="2019" name="Microbiol. Resour. Announc.">
        <title>Complete Genome Sequence of Rubrobacter xylanophilus Strain AA3-22, Isolated from Arima Onsen in Japan.</title>
        <authorList>
            <person name="Tomariguchi N."/>
            <person name="Miyazaki K."/>
        </authorList>
    </citation>
    <scope>NUCLEOTIDE SEQUENCE [LARGE SCALE GENOMIC DNA]</scope>
    <source>
        <strain evidence="2">AA3-22</strain>
    </source>
</reference>
<keyword evidence="3" id="KW-1185">Reference proteome</keyword>
<dbReference type="EMBL" id="AP019791">
    <property type="protein sequence ID" value="BBL79507.1"/>
    <property type="molecule type" value="Genomic_DNA"/>
</dbReference>
<accession>A0A510HM41</accession>
<dbReference type="AlphaFoldDB" id="A0A510HM41"/>
<proteinExistence type="predicted"/>
<protein>
    <submittedName>
        <fullName evidence="2">Uncharacterized protein</fullName>
    </submittedName>
</protein>
<organism evidence="2 3">
    <name type="scientific">Rubrobacter xylanophilus</name>
    <dbReference type="NCBI Taxonomy" id="49319"/>
    <lineage>
        <taxon>Bacteria</taxon>
        <taxon>Bacillati</taxon>
        <taxon>Actinomycetota</taxon>
        <taxon>Rubrobacteria</taxon>
        <taxon>Rubrobacterales</taxon>
        <taxon>Rubrobacteraceae</taxon>
        <taxon>Rubrobacter</taxon>
    </lineage>
</organism>
<name>A0A510HM41_9ACTN</name>
<evidence type="ECO:0000256" key="1">
    <source>
        <dbReference type="SAM" id="MobiDB-lite"/>
    </source>
</evidence>
<sequence>MEPEPDYTGTGADRGEERTAAPPQEGAAVLSWAAVVRKPDYLRPEISVETKLKCSVDHVKLRIEDRRSGTRSILAAGDSGP</sequence>
<feature type="region of interest" description="Disordered" evidence="1">
    <location>
        <begin position="1"/>
        <end position="26"/>
    </location>
</feature>
<evidence type="ECO:0000313" key="3">
    <source>
        <dbReference type="Proteomes" id="UP000318065"/>
    </source>
</evidence>
<dbReference type="Proteomes" id="UP000318065">
    <property type="component" value="Chromosome"/>
</dbReference>